<protein>
    <submittedName>
        <fullName evidence="1">Uncharacterized protein</fullName>
    </submittedName>
</protein>
<dbReference type="AlphaFoldDB" id="A0A2T4S6N0"/>
<name>A0A2T4S6N0_9STAP</name>
<feature type="non-terminal residue" evidence="1">
    <location>
        <position position="116"/>
    </location>
</feature>
<evidence type="ECO:0000313" key="1">
    <source>
        <dbReference type="EMBL" id="PTK52359.1"/>
    </source>
</evidence>
<reference evidence="1 2" key="1">
    <citation type="journal article" date="2016" name="Front. Microbiol.">
        <title>Comprehensive Phylogenetic Analysis of Bovine Non-aureus Staphylococci Species Based on Whole-Genome Sequencing.</title>
        <authorList>
            <person name="Naushad S."/>
            <person name="Barkema H.W."/>
            <person name="Luby C."/>
            <person name="Condas L.A."/>
            <person name="Nobrega D.B."/>
            <person name="Carson D.A."/>
            <person name="De Buck J."/>
        </authorList>
    </citation>
    <scope>NUCLEOTIDE SEQUENCE [LARGE SCALE GENOMIC DNA]</scope>
    <source>
        <strain evidence="1 2">SNUC 4337</strain>
    </source>
</reference>
<dbReference type="RefSeq" id="WP_107644671.1">
    <property type="nucleotide sequence ID" value="NZ_PZHR01000377.1"/>
</dbReference>
<evidence type="ECO:0000313" key="2">
    <source>
        <dbReference type="Proteomes" id="UP000240400"/>
    </source>
</evidence>
<comment type="caution">
    <text evidence="1">The sequence shown here is derived from an EMBL/GenBank/DDBJ whole genome shotgun (WGS) entry which is preliminary data.</text>
</comment>
<proteinExistence type="predicted"/>
<gene>
    <name evidence="1" type="ORF">BUZ61_14845</name>
</gene>
<dbReference type="EMBL" id="PZHR01000377">
    <property type="protein sequence ID" value="PTK52359.1"/>
    <property type="molecule type" value="Genomic_DNA"/>
</dbReference>
<accession>A0A2T4S6N0</accession>
<dbReference type="Proteomes" id="UP000240400">
    <property type="component" value="Unassembled WGS sequence"/>
</dbReference>
<sequence length="116" mass="13522">MSYKPKEVITMIKDYEENVRLYNRLVREQNEDREQIGVQASKFGIESTMPHANTISNPTQKAAERLLIKDGMIERTKKKIDFIDKRSKRIHKNQHIVTIALRTQGFTSAHIGRILD</sequence>
<organism evidence="1 2">
    <name type="scientific">Staphylococcus nepalensis</name>
    <dbReference type="NCBI Taxonomy" id="214473"/>
    <lineage>
        <taxon>Bacteria</taxon>
        <taxon>Bacillati</taxon>
        <taxon>Bacillota</taxon>
        <taxon>Bacilli</taxon>
        <taxon>Bacillales</taxon>
        <taxon>Staphylococcaceae</taxon>
        <taxon>Staphylococcus</taxon>
    </lineage>
</organism>